<dbReference type="RefSeq" id="WP_075627376.1">
    <property type="nucleotide sequence ID" value="NZ_FOAM01000001.1"/>
</dbReference>
<dbReference type="PRINTS" id="PR00996">
    <property type="entry name" value="CHERMTFRASE"/>
</dbReference>
<dbReference type="Gene3D" id="3.40.50.150">
    <property type="entry name" value="Vaccinia Virus protein VP39"/>
    <property type="match status" value="1"/>
</dbReference>
<dbReference type="PANTHER" id="PTHR24422:SF8">
    <property type="entry name" value="CHEMOTAXIS PROTEIN"/>
    <property type="match status" value="1"/>
</dbReference>
<name>A0A1Q9AY24_9HYPH</name>
<dbReference type="OrthoDB" id="9816309at2"/>
<protein>
    <submittedName>
        <fullName evidence="2">Chemotaxis protein CheR</fullName>
    </submittedName>
</protein>
<dbReference type="PROSITE" id="PS50123">
    <property type="entry name" value="CHER"/>
    <property type="match status" value="1"/>
</dbReference>
<dbReference type="Pfam" id="PF01739">
    <property type="entry name" value="CheR"/>
    <property type="match status" value="1"/>
</dbReference>
<feature type="domain" description="CheR-type methyltransferase" evidence="1">
    <location>
        <begin position="1"/>
        <end position="272"/>
    </location>
</feature>
<evidence type="ECO:0000313" key="3">
    <source>
        <dbReference type="Proteomes" id="UP000186364"/>
    </source>
</evidence>
<proteinExistence type="predicted"/>
<dbReference type="GO" id="GO:0008757">
    <property type="term" value="F:S-adenosylmethionine-dependent methyltransferase activity"/>
    <property type="evidence" value="ECO:0007669"/>
    <property type="project" value="InterPro"/>
</dbReference>
<accession>A0A1Q9AY24</accession>
<dbReference type="Pfam" id="PF03705">
    <property type="entry name" value="CheR_N"/>
    <property type="match status" value="1"/>
</dbReference>
<gene>
    <name evidence="2" type="ORF">BJF93_15510</name>
</gene>
<dbReference type="InterPro" id="IPR000780">
    <property type="entry name" value="CheR_MeTrfase"/>
</dbReference>
<dbReference type="EMBL" id="MKIP01000037">
    <property type="protein sequence ID" value="OLP60358.1"/>
    <property type="molecule type" value="Genomic_DNA"/>
</dbReference>
<reference evidence="2 3" key="1">
    <citation type="submission" date="2016-09" db="EMBL/GenBank/DDBJ databases">
        <title>Rhizobium sp. nov., a novel species isolated from the rice rhizosphere.</title>
        <authorList>
            <person name="Zhao J."/>
            <person name="Zhang X."/>
        </authorList>
    </citation>
    <scope>NUCLEOTIDE SEQUENCE [LARGE SCALE GENOMIC DNA]</scope>
    <source>
        <strain evidence="2 3">1.7048</strain>
    </source>
</reference>
<dbReference type="InterPro" id="IPR050903">
    <property type="entry name" value="Bact_Chemotaxis_MeTrfase"/>
</dbReference>
<evidence type="ECO:0000259" key="1">
    <source>
        <dbReference type="PROSITE" id="PS50123"/>
    </source>
</evidence>
<dbReference type="SUPFAM" id="SSF47757">
    <property type="entry name" value="Chemotaxis receptor methyltransferase CheR, N-terminal domain"/>
    <property type="match status" value="1"/>
</dbReference>
<dbReference type="SUPFAM" id="SSF53335">
    <property type="entry name" value="S-adenosyl-L-methionine-dependent methyltransferases"/>
    <property type="match status" value="1"/>
</dbReference>
<sequence>MMDQSHDIELTLLLEAIYRVCHYDFRGYSQASIARRMEQARLHFGCASLSMLQHLVLHQPDVMRELLNFLTVQVSEFFRDPSYYKRLREEVLPHLRTYPSLKVWIAGCSDGEELYSMAILFREEGLASRTIFYATDINPEALRKAEAGIYALDRIALFTDNHRASGGRTSLSDYYTAAYGAAVFDRSLRAQAVFSEHSLVSDQVFAEMHLVSCRNVLIYFDRDLQDRAIGLFDQSLVRGGFLGLGLQETLAFSRHHQNFTEFSSREKIYRKQLIPRDDEGLRHVA</sequence>
<dbReference type="InterPro" id="IPR022642">
    <property type="entry name" value="CheR_C"/>
</dbReference>
<comment type="caution">
    <text evidence="2">The sequence shown here is derived from an EMBL/GenBank/DDBJ whole genome shotgun (WGS) entry which is preliminary data.</text>
</comment>
<keyword evidence="3" id="KW-1185">Reference proteome</keyword>
<dbReference type="SMART" id="SM00138">
    <property type="entry name" value="MeTrc"/>
    <property type="match status" value="1"/>
</dbReference>
<evidence type="ECO:0000313" key="2">
    <source>
        <dbReference type="EMBL" id="OLP60358.1"/>
    </source>
</evidence>
<dbReference type="InterPro" id="IPR029063">
    <property type="entry name" value="SAM-dependent_MTases_sf"/>
</dbReference>
<dbReference type="AlphaFoldDB" id="A0A1Q9AY24"/>
<organism evidence="2 3">
    <name type="scientific">Xaviernesmea oryzae</name>
    <dbReference type="NCBI Taxonomy" id="464029"/>
    <lineage>
        <taxon>Bacteria</taxon>
        <taxon>Pseudomonadati</taxon>
        <taxon>Pseudomonadota</taxon>
        <taxon>Alphaproteobacteria</taxon>
        <taxon>Hyphomicrobiales</taxon>
        <taxon>Rhizobiaceae</taxon>
        <taxon>Rhizobium/Agrobacterium group</taxon>
        <taxon>Xaviernesmea</taxon>
    </lineage>
</organism>
<dbReference type="InterPro" id="IPR022641">
    <property type="entry name" value="CheR_N"/>
</dbReference>
<dbReference type="Proteomes" id="UP000186364">
    <property type="component" value="Unassembled WGS sequence"/>
</dbReference>
<dbReference type="PANTHER" id="PTHR24422">
    <property type="entry name" value="CHEMOTAXIS PROTEIN METHYLTRANSFERASE"/>
    <property type="match status" value="1"/>
</dbReference>